<dbReference type="PANTHER" id="PTHR48258:SF9">
    <property type="entry name" value="OS01G0348150 PROTEIN"/>
    <property type="match status" value="1"/>
</dbReference>
<dbReference type="STRING" id="3821.A0A151S756"/>
<evidence type="ECO:0008006" key="5">
    <source>
        <dbReference type="Google" id="ProtNLM"/>
    </source>
</evidence>
<organism evidence="3 4">
    <name type="scientific">Cajanus cajan</name>
    <name type="common">Pigeon pea</name>
    <name type="synonym">Cajanus indicus</name>
    <dbReference type="NCBI Taxonomy" id="3821"/>
    <lineage>
        <taxon>Eukaryota</taxon>
        <taxon>Viridiplantae</taxon>
        <taxon>Streptophyta</taxon>
        <taxon>Embryophyta</taxon>
        <taxon>Tracheophyta</taxon>
        <taxon>Spermatophyta</taxon>
        <taxon>Magnoliopsida</taxon>
        <taxon>eudicotyledons</taxon>
        <taxon>Gunneridae</taxon>
        <taxon>Pentapetalae</taxon>
        <taxon>rosids</taxon>
        <taxon>fabids</taxon>
        <taxon>Fabales</taxon>
        <taxon>Fabaceae</taxon>
        <taxon>Papilionoideae</taxon>
        <taxon>50 kb inversion clade</taxon>
        <taxon>NPAAA clade</taxon>
        <taxon>indigoferoid/millettioid clade</taxon>
        <taxon>Phaseoleae</taxon>
        <taxon>Cajanus</taxon>
    </lineage>
</organism>
<gene>
    <name evidence="3" type="ORF">KK1_027656</name>
</gene>
<accession>A0A151S756</accession>
<name>A0A151S756_CAJCA</name>
<dbReference type="EMBL" id="KQ483452">
    <property type="protein sequence ID" value="KYP50598.1"/>
    <property type="molecule type" value="Genomic_DNA"/>
</dbReference>
<dbReference type="Proteomes" id="UP000075243">
    <property type="component" value="Unassembled WGS sequence"/>
</dbReference>
<feature type="domain" description="DUF4218" evidence="2">
    <location>
        <begin position="102"/>
        <end position="204"/>
    </location>
</feature>
<proteinExistence type="predicted"/>
<evidence type="ECO:0000313" key="3">
    <source>
        <dbReference type="EMBL" id="KYP50598.1"/>
    </source>
</evidence>
<evidence type="ECO:0000259" key="1">
    <source>
        <dbReference type="Pfam" id="PF13952"/>
    </source>
</evidence>
<feature type="domain" description="DUF4216" evidence="1">
    <location>
        <begin position="293"/>
        <end position="360"/>
    </location>
</feature>
<dbReference type="Pfam" id="PF13960">
    <property type="entry name" value="DUF4218"/>
    <property type="match status" value="1"/>
</dbReference>
<dbReference type="OMA" id="GDIMENE"/>
<dbReference type="AlphaFoldDB" id="A0A151S756"/>
<dbReference type="InterPro" id="IPR025312">
    <property type="entry name" value="DUF4216"/>
</dbReference>
<keyword evidence="4" id="KW-1185">Reference proteome</keyword>
<reference evidence="3" key="1">
    <citation type="journal article" date="2012" name="Nat. Biotechnol.">
        <title>Draft genome sequence of pigeonpea (Cajanus cajan), an orphan legume crop of resource-poor farmers.</title>
        <authorList>
            <person name="Varshney R.K."/>
            <person name="Chen W."/>
            <person name="Li Y."/>
            <person name="Bharti A.K."/>
            <person name="Saxena R.K."/>
            <person name="Schlueter J.A."/>
            <person name="Donoghue M.T."/>
            <person name="Azam S."/>
            <person name="Fan G."/>
            <person name="Whaley A.M."/>
            <person name="Farmer A.D."/>
            <person name="Sheridan J."/>
            <person name="Iwata A."/>
            <person name="Tuteja R."/>
            <person name="Penmetsa R.V."/>
            <person name="Wu W."/>
            <person name="Upadhyaya H.D."/>
            <person name="Yang S.P."/>
            <person name="Shah T."/>
            <person name="Saxena K.B."/>
            <person name="Michael T."/>
            <person name="McCombie W.R."/>
            <person name="Yang B."/>
            <person name="Zhang G."/>
            <person name="Yang H."/>
            <person name="Wang J."/>
            <person name="Spillane C."/>
            <person name="Cook D.R."/>
            <person name="May G.D."/>
            <person name="Xu X."/>
            <person name="Jackson S.A."/>
        </authorList>
    </citation>
    <scope>NUCLEOTIDE SEQUENCE [LARGE SCALE GENOMIC DNA]</scope>
</reference>
<dbReference type="PANTHER" id="PTHR48258">
    <property type="entry name" value="DUF4218 DOMAIN-CONTAINING PROTEIN-RELATED"/>
    <property type="match status" value="1"/>
</dbReference>
<evidence type="ECO:0000259" key="2">
    <source>
        <dbReference type="Pfam" id="PF13960"/>
    </source>
</evidence>
<dbReference type="Gramene" id="C.cajan_27296.t">
    <property type="protein sequence ID" value="C.cajan_27296.t"/>
    <property type="gene ID" value="C.cajan_27296"/>
</dbReference>
<protein>
    <recommendedName>
        <fullName evidence="5">DUF4218 domain-containing protein</fullName>
    </recommendedName>
</protein>
<evidence type="ECO:0000313" key="4">
    <source>
        <dbReference type="Proteomes" id="UP000075243"/>
    </source>
</evidence>
<sequence>MNESRISQKLRNGVEEFLQFAKENGKPIKGSFYECLRSVKVPQGYSSNVKSLVSMKDLKLIGLKTYDFHILMQQLLPVAIRSILPSSVRIAITRLCLFFNTICNKVIDSLKLDELENEAITILCQLEMYFPPSFFDIMVHLIVHLVREIRLCGSIYLRWMYPIERYMKILKGYVKNQYRPEASIVERYIAEEAIEFCSGYMSKSEPIGIPKTRHDGKHFGKGTQSLKIRTVSQTEVDQAHLYILNNTDEDDKSRVQNSGVTIQAEVVPFASSKDKNLITTSMSYFGVIQDIWKIDYVTFRVPVFKCKWVDGNTGVRTDDLGFTLVDLNKVGYKDEPFIMTYQAIQFFYVRDPCNEKWPVVLEGRTMHETHEDESLDMHEAPLSQVDHLVLLRTMKWTKYMLFEVIMMKEYGKTYQPNRFVFVYYSFFY</sequence>
<dbReference type="InterPro" id="IPR025452">
    <property type="entry name" value="DUF4218"/>
</dbReference>
<dbReference type="Pfam" id="PF13952">
    <property type="entry name" value="DUF4216"/>
    <property type="match status" value="1"/>
</dbReference>